<dbReference type="Pfam" id="PF10441">
    <property type="entry name" value="Urb2"/>
    <property type="match status" value="1"/>
</dbReference>
<keyword evidence="4" id="KW-1185">Reference proteome</keyword>
<dbReference type="PANTHER" id="PTHR15682:SF2">
    <property type="entry name" value="UNHEALTHY RIBOSOME BIOGENESIS PROTEIN 2 HOMOLOG"/>
    <property type="match status" value="1"/>
</dbReference>
<dbReference type="InterPro" id="IPR052609">
    <property type="entry name" value="Ribosome_Biogenesis_Reg"/>
</dbReference>
<protein>
    <recommendedName>
        <fullName evidence="2">Nucleolar 27S pre-rRNA processing Urb2/Npa2 C-terminal domain-containing protein</fullName>
    </recommendedName>
</protein>
<organism evidence="3 4">
    <name type="scientific">Recurvomyces mirabilis</name>
    <dbReference type="NCBI Taxonomy" id="574656"/>
    <lineage>
        <taxon>Eukaryota</taxon>
        <taxon>Fungi</taxon>
        <taxon>Dikarya</taxon>
        <taxon>Ascomycota</taxon>
        <taxon>Pezizomycotina</taxon>
        <taxon>Dothideomycetes</taxon>
        <taxon>Dothideomycetidae</taxon>
        <taxon>Mycosphaerellales</taxon>
        <taxon>Teratosphaeriaceae</taxon>
        <taxon>Recurvomyces</taxon>
    </lineage>
</organism>
<accession>A0AAE0WKJ3</accession>
<dbReference type="Proteomes" id="UP001274830">
    <property type="component" value="Unassembled WGS sequence"/>
</dbReference>
<feature type="coiled-coil region" evidence="1">
    <location>
        <begin position="18"/>
        <end position="45"/>
    </location>
</feature>
<reference evidence="3" key="1">
    <citation type="submission" date="2023-07" db="EMBL/GenBank/DDBJ databases">
        <title>Black Yeasts Isolated from many extreme environments.</title>
        <authorList>
            <person name="Coleine C."/>
            <person name="Stajich J.E."/>
            <person name="Selbmann L."/>
        </authorList>
    </citation>
    <scope>NUCLEOTIDE SEQUENCE</scope>
    <source>
        <strain evidence="3">CCFEE 5485</strain>
    </source>
</reference>
<evidence type="ECO:0000313" key="3">
    <source>
        <dbReference type="EMBL" id="KAK3673410.1"/>
    </source>
</evidence>
<feature type="domain" description="Nucleolar 27S pre-rRNA processing Urb2/Npa2 C-terminal" evidence="2">
    <location>
        <begin position="821"/>
        <end position="1031"/>
    </location>
</feature>
<dbReference type="AlphaFoldDB" id="A0AAE0WKJ3"/>
<dbReference type="GO" id="GO:0042254">
    <property type="term" value="P:ribosome biogenesis"/>
    <property type="evidence" value="ECO:0007669"/>
    <property type="project" value="TreeGrafter"/>
</dbReference>
<evidence type="ECO:0000256" key="1">
    <source>
        <dbReference type="SAM" id="Coils"/>
    </source>
</evidence>
<dbReference type="GO" id="GO:0005730">
    <property type="term" value="C:nucleolus"/>
    <property type="evidence" value="ECO:0007669"/>
    <property type="project" value="TreeGrafter"/>
</dbReference>
<dbReference type="EMBL" id="JAUTXT010000025">
    <property type="protein sequence ID" value="KAK3673410.1"/>
    <property type="molecule type" value="Genomic_DNA"/>
</dbReference>
<sequence length="1032" mass="114226">MAKAKISAAPADQTSLERLKALDTLSDLQSQLKEARQLCTHAARADMLAKWLLVKLQDDAVARAAPESWSLLDLIVRISPPERLAALLGTSDLIRTITKTMNESTEGTRVIWEVDNCLSSLFSLSEGPRSAAVKARLSTSAEKAAQLLGAWVGAMLTVEFHLKWPDRLDLCVDQVVRVWNLRKHDPHENEHFASLCLVPATALLGQLSSDGDSTRTKRKRKVQGALQADARSCLEALLAKHVFLPSRSAFFASSSQKQSKSQSAANFIPLPQRLSTIEDTIASDKLQPLSVSLLLDIALRSAPTQNSRQRLKERPWIENIFPALLACLARVEGPSKQGALTAMLKVLQVHGASLSRETLLQLATNQAISDRDEQSTNWEVLAQMILLDPTAFARVEKDGKHLDAARLFDLIAKAEEPKHGNLDLIRESVVIPIMLAFAKNRGLPAFIDLWHTQLRKTDSLSTVWLQLRESFAKLVEEHLSLNYIVDWITRLRQSTEATASVADVSDMDQGLLSANCTIVSAMLCGLQSAAYRDAVYSELDQLIEPLYSLHTSNIDKISYIWFLLRHVLELWFPTWASRQSNRATVVKRAEDIYNTTLQATAEKHLEHYATGAALSGVTLSKTRDICEYVAVASHLLKAYDPRFMDACKSVAAKANHDSMLAYLLRADSETSKNADIKRPSGHNMSHSSVPESLRSFSTLVDECTESTDQSIPMTVINSATKHLEGDLAPTEYSCILANISRYCQGAKPRAQMDMLHGLLDSNGTLSHSTIVLAKAVVSSLRRVDFADRSPADGANSPQSLMSSLLAIAGQSKSLTLVRGSLDCVALALRSKPFLTNQCVVETVMTTLKTLARRQDTHLRVLYLDISSTFTALLQHHLSRLRDRMHLMVELIQSLISCLFCRLPASDGTSKHLTARHARLLARNLQLLCSPPRLTRTWNHISDLVDEARKAQAHVGQYMQYVLHHYCVEVLGGTPGEDVREALMPGLYAMVEAMEVSNEDAIKVLGAAMNNSERAVLRSVYDDYKSFAKWRGG</sequence>
<evidence type="ECO:0000313" key="4">
    <source>
        <dbReference type="Proteomes" id="UP001274830"/>
    </source>
</evidence>
<evidence type="ECO:0000259" key="2">
    <source>
        <dbReference type="Pfam" id="PF10441"/>
    </source>
</evidence>
<dbReference type="InterPro" id="IPR018849">
    <property type="entry name" value="Urb2/Npa2_C"/>
</dbReference>
<comment type="caution">
    <text evidence="3">The sequence shown here is derived from an EMBL/GenBank/DDBJ whole genome shotgun (WGS) entry which is preliminary data.</text>
</comment>
<gene>
    <name evidence="3" type="ORF">LTR78_006643</name>
</gene>
<dbReference type="PANTHER" id="PTHR15682">
    <property type="entry name" value="UNHEALTHY RIBOSOME BIOGENESIS PROTEIN 2 HOMOLOG"/>
    <property type="match status" value="1"/>
</dbReference>
<name>A0AAE0WKJ3_9PEZI</name>
<keyword evidence="1" id="KW-0175">Coiled coil</keyword>
<proteinExistence type="predicted"/>